<organism evidence="1 2">
    <name type="scientific">Owenweeksia hongkongensis (strain DSM 17368 / CIP 108786 / JCM 12287 / NRRL B-23963 / UST20020801)</name>
    <dbReference type="NCBI Taxonomy" id="926562"/>
    <lineage>
        <taxon>Bacteria</taxon>
        <taxon>Pseudomonadati</taxon>
        <taxon>Bacteroidota</taxon>
        <taxon>Flavobacteriia</taxon>
        <taxon>Flavobacteriales</taxon>
        <taxon>Owenweeksiaceae</taxon>
        <taxon>Owenweeksia</taxon>
    </lineage>
</organism>
<evidence type="ECO:0000313" key="2">
    <source>
        <dbReference type="Proteomes" id="UP000005631"/>
    </source>
</evidence>
<protein>
    <submittedName>
        <fullName evidence="1">Uncharacterized protein</fullName>
    </submittedName>
</protein>
<keyword evidence="2" id="KW-1185">Reference proteome</keyword>
<name>G8R0T2_OWEHD</name>
<proteinExistence type="predicted"/>
<gene>
    <name evidence="1" type="ordered locus">Oweho_2849</name>
</gene>
<reference evidence="1 2" key="1">
    <citation type="journal article" date="2012" name="Stand. Genomic Sci.">
        <title>Genome sequence of the orange-pigmented seawater bacterium Owenweeksia hongkongensis type strain (UST20020801(T)).</title>
        <authorList>
            <person name="Riedel T."/>
            <person name="Held B."/>
            <person name="Nolan M."/>
            <person name="Lucas S."/>
            <person name="Lapidus A."/>
            <person name="Tice H."/>
            <person name="Del Rio T.G."/>
            <person name="Cheng J.F."/>
            <person name="Han C."/>
            <person name="Tapia R."/>
            <person name="Goodwin L.A."/>
            <person name="Pitluck S."/>
            <person name="Liolios K."/>
            <person name="Mavromatis K."/>
            <person name="Pagani I."/>
            <person name="Ivanova N."/>
            <person name="Mikhailova N."/>
            <person name="Pati A."/>
            <person name="Chen A."/>
            <person name="Palaniappan K."/>
            <person name="Rohde M."/>
            <person name="Tindall B.J."/>
            <person name="Detter J.C."/>
            <person name="Goker M."/>
            <person name="Woyke T."/>
            <person name="Bristow J."/>
            <person name="Eisen J.A."/>
            <person name="Markowitz V."/>
            <person name="Hugenholtz P."/>
            <person name="Klenk H.P."/>
            <person name="Kyrpides N.C."/>
        </authorList>
    </citation>
    <scope>NUCLEOTIDE SEQUENCE</scope>
    <source>
        <strain evidence="2">DSM 17368 / JCM 12287 / NRRL B-23963</strain>
    </source>
</reference>
<dbReference type="EMBL" id="CP003156">
    <property type="protein sequence ID" value="AEV33809.1"/>
    <property type="molecule type" value="Genomic_DNA"/>
</dbReference>
<evidence type="ECO:0000313" key="1">
    <source>
        <dbReference type="EMBL" id="AEV33809.1"/>
    </source>
</evidence>
<dbReference type="KEGG" id="oho:Oweho_2849"/>
<dbReference type="Proteomes" id="UP000005631">
    <property type="component" value="Chromosome"/>
</dbReference>
<dbReference type="STRING" id="926562.Oweho_2849"/>
<sequence>MLISTVGVAQVCLKEILSSRLVSRTDLSKEYVLTFHNPFRDSLVFVRVLNDGNLFKDKSLEVFLVNDSVINISRDPKDASHIVNFTLLEPGKEESKKLKVEGLFDLSLSYEYYVVSKRDYLESQKGQSRKKDSYRKGIDFITSHPICQHKLEITR</sequence>
<dbReference type="AlphaFoldDB" id="G8R0T2"/>
<dbReference type="HOGENOM" id="CLU_1693719_0_0_10"/>
<accession>G8R0T2</accession>